<proteinExistence type="predicted"/>
<keyword evidence="2" id="KW-1185">Reference proteome</keyword>
<sequence length="88" mass="9558">MGRTVAPGEPEWTEEDTALAVEWQRIRDTTCAGCGQPLAECLTDDGGYETTVVRCHGCKAKEKRVEELGKVSDTAGVKVVVHRLPEDA</sequence>
<evidence type="ECO:0000313" key="2">
    <source>
        <dbReference type="Proteomes" id="UP001218629"/>
    </source>
</evidence>
<evidence type="ECO:0000313" key="1">
    <source>
        <dbReference type="EMBL" id="WEB41511.1"/>
    </source>
</evidence>
<reference evidence="1 2" key="1">
    <citation type="submission" date="2022-03" db="EMBL/GenBank/DDBJ databases">
        <title>Streptomyces yunnanensis P86,complete genome.</title>
        <authorList>
            <person name="Chen S."/>
            <person name="Zhang Q."/>
        </authorList>
    </citation>
    <scope>NUCLEOTIDE SEQUENCE [LARGE SCALE GENOMIC DNA]</scope>
    <source>
        <strain evidence="1 2">P86</strain>
    </source>
</reference>
<dbReference type="EMBL" id="CP095749">
    <property type="protein sequence ID" value="WEB41511.1"/>
    <property type="molecule type" value="Genomic_DNA"/>
</dbReference>
<organism evidence="1 2">
    <name type="scientific">Streptomyces yunnanensis</name>
    <dbReference type="NCBI Taxonomy" id="156453"/>
    <lineage>
        <taxon>Bacteria</taxon>
        <taxon>Bacillati</taxon>
        <taxon>Actinomycetota</taxon>
        <taxon>Actinomycetes</taxon>
        <taxon>Kitasatosporales</taxon>
        <taxon>Streptomycetaceae</taxon>
        <taxon>Streptomyces</taxon>
    </lineage>
</organism>
<gene>
    <name evidence="1" type="ORF">MOV08_21055</name>
</gene>
<dbReference type="Proteomes" id="UP001218629">
    <property type="component" value="Chromosome"/>
</dbReference>
<name>A0ABY8AB33_9ACTN</name>
<dbReference type="RefSeq" id="WP_275308513.1">
    <property type="nucleotide sequence ID" value="NZ_CP095749.1"/>
</dbReference>
<protein>
    <submittedName>
        <fullName evidence="1">Uncharacterized protein</fullName>
    </submittedName>
</protein>
<accession>A0ABY8AB33</accession>